<dbReference type="EMBL" id="NPDT01000001">
    <property type="protein sequence ID" value="PJZ67771.1"/>
    <property type="molecule type" value="Genomic_DNA"/>
</dbReference>
<dbReference type="RefSeq" id="WP_100758194.1">
    <property type="nucleotide sequence ID" value="NZ_NPDT01000001.1"/>
</dbReference>
<feature type="transmembrane region" description="Helical" evidence="1">
    <location>
        <begin position="37"/>
        <end position="53"/>
    </location>
</feature>
<keyword evidence="1" id="KW-0812">Transmembrane</keyword>
<sequence length="291" mass="33999">MIILLTILNYISLFVIVIGFTIFPFLPFPILLSVSKWRVLLQLTPFFFLNYILHWDRLKFILLAQISFLGYFALFVGSNDLKDYLRSDAIPIVLKSEDLDSEKWKDHRLVTVRKFLNGGSDHSVIEWENSYKSKAIKEKGEDLSEESLSRTYYLAFSEKESPFFSEESPRGPKPSFIVETKRFRKYKDVPDLPIREKEITGFIEKQAEDLSPRNVYELLKDKSFRYDISALPVLTEGKERPLFDFSIFLFGIGCLFALLNIFSTWKSFEIIDSTYRKTSSSKNPRDQEPSQ</sequence>
<organism evidence="2 3">
    <name type="scientific">Leptospira wolffii</name>
    <dbReference type="NCBI Taxonomy" id="409998"/>
    <lineage>
        <taxon>Bacteria</taxon>
        <taxon>Pseudomonadati</taxon>
        <taxon>Spirochaetota</taxon>
        <taxon>Spirochaetia</taxon>
        <taxon>Leptospirales</taxon>
        <taxon>Leptospiraceae</taxon>
        <taxon>Leptospira</taxon>
    </lineage>
</organism>
<reference evidence="2 3" key="1">
    <citation type="submission" date="2017-07" db="EMBL/GenBank/DDBJ databases">
        <title>Leptospira spp. isolated from tropical soils.</title>
        <authorList>
            <person name="Thibeaux R."/>
            <person name="Iraola G."/>
            <person name="Ferres I."/>
            <person name="Bierque E."/>
            <person name="Girault D."/>
            <person name="Soupe-Gilbert M.-E."/>
            <person name="Picardeau M."/>
            <person name="Goarant C."/>
        </authorList>
    </citation>
    <scope>NUCLEOTIDE SEQUENCE [LARGE SCALE GENOMIC DNA]</scope>
    <source>
        <strain evidence="2 3">FH2-C-A2</strain>
    </source>
</reference>
<evidence type="ECO:0000313" key="2">
    <source>
        <dbReference type="EMBL" id="PJZ67771.1"/>
    </source>
</evidence>
<accession>A0A2M9ZH66</accession>
<protein>
    <submittedName>
        <fullName evidence="2">Uncharacterized protein</fullName>
    </submittedName>
</protein>
<keyword evidence="1" id="KW-1133">Transmembrane helix</keyword>
<dbReference type="Proteomes" id="UP000231912">
    <property type="component" value="Unassembled WGS sequence"/>
</dbReference>
<gene>
    <name evidence="2" type="ORF">CH371_07200</name>
</gene>
<dbReference type="AlphaFoldDB" id="A0A2M9ZH66"/>
<feature type="transmembrane region" description="Helical" evidence="1">
    <location>
        <begin position="242"/>
        <end position="262"/>
    </location>
</feature>
<feature type="transmembrane region" description="Helical" evidence="1">
    <location>
        <begin position="60"/>
        <end position="78"/>
    </location>
</feature>
<name>A0A2M9ZH66_9LEPT</name>
<comment type="caution">
    <text evidence="2">The sequence shown here is derived from an EMBL/GenBank/DDBJ whole genome shotgun (WGS) entry which is preliminary data.</text>
</comment>
<feature type="transmembrane region" description="Helical" evidence="1">
    <location>
        <begin position="7"/>
        <end position="31"/>
    </location>
</feature>
<evidence type="ECO:0000313" key="3">
    <source>
        <dbReference type="Proteomes" id="UP000231912"/>
    </source>
</evidence>
<keyword evidence="1" id="KW-0472">Membrane</keyword>
<proteinExistence type="predicted"/>
<evidence type="ECO:0000256" key="1">
    <source>
        <dbReference type="SAM" id="Phobius"/>
    </source>
</evidence>